<proteinExistence type="predicted"/>
<dbReference type="Gene3D" id="1.20.58.60">
    <property type="match status" value="1"/>
</dbReference>
<evidence type="ECO:0000313" key="1">
    <source>
        <dbReference type="EMBL" id="KAK3716906.1"/>
    </source>
</evidence>
<keyword evidence="2" id="KW-1185">Reference proteome</keyword>
<accession>A0AAE0XVR1</accession>
<dbReference type="CDD" id="cd00176">
    <property type="entry name" value="SPEC"/>
    <property type="match status" value="1"/>
</dbReference>
<comment type="caution">
    <text evidence="1">The sequence shown here is derived from an EMBL/GenBank/DDBJ whole genome shotgun (WGS) entry which is preliminary data.</text>
</comment>
<dbReference type="InterPro" id="IPR018159">
    <property type="entry name" value="Spectrin/alpha-actinin"/>
</dbReference>
<dbReference type="AlphaFoldDB" id="A0AAE0XVR1"/>
<sequence length="446" mass="49324">MSHRSSDAACRIDCQTQHVAVGVRRSMLQWKSDAAHCIKSQAQHVALGVVHSMLHQESDATLLGEFDLFKTDLDRLRSKGGEIIRDSPESDEKQTVQKALAEVNRQWLSLQAEAADRTAALSEAADLSHAIEDVSAGVDTWLDQAHLLVQADLQLTDADRLRQQLSDHRQVVKEVPTNQDKLTALGAMVKQLEQTCPAPNSAARVASLKQKLDTVQTKAGVQLSALVDANQRLGEFEREVSELMRWLEQTRARMTMRDTTTDLKSQLDVQERVYRFLLTGHQPQSSVSSVPPVCRPTVRILFSNRDQIGAGLVRLHLTTSAERDVTRAPQHGAAYPMVASLVVNRLPEIASLLEDGVSTVLGWSALLRPAVVYMAWRLVENLTPHSTIAVSELTKPSSKTSLNVLMTRAQDLLTTPAQPNGGQWVWVEPNEGQLEDGLHFTQLSGW</sequence>
<dbReference type="Proteomes" id="UP001283361">
    <property type="component" value="Unassembled WGS sequence"/>
</dbReference>
<reference evidence="1" key="1">
    <citation type="journal article" date="2023" name="G3 (Bethesda)">
        <title>A reference genome for the long-term kleptoplast-retaining sea slug Elysia crispata morphotype clarki.</title>
        <authorList>
            <person name="Eastman K.E."/>
            <person name="Pendleton A.L."/>
            <person name="Shaikh M.A."/>
            <person name="Suttiyut T."/>
            <person name="Ogas R."/>
            <person name="Tomko P."/>
            <person name="Gavelis G."/>
            <person name="Widhalm J.R."/>
            <person name="Wisecaver J.H."/>
        </authorList>
    </citation>
    <scope>NUCLEOTIDE SEQUENCE</scope>
    <source>
        <strain evidence="1">ECLA1</strain>
    </source>
</reference>
<gene>
    <name evidence="1" type="ORF">RRG08_026698</name>
</gene>
<dbReference type="PANTHER" id="PTHR11915">
    <property type="entry name" value="SPECTRIN/FILAMIN RELATED CYTOSKELETAL PROTEIN"/>
    <property type="match status" value="1"/>
</dbReference>
<name>A0AAE0XVR1_9GAST</name>
<protein>
    <submittedName>
        <fullName evidence="1">Uncharacterized protein</fullName>
    </submittedName>
</protein>
<evidence type="ECO:0000313" key="2">
    <source>
        <dbReference type="Proteomes" id="UP001283361"/>
    </source>
</evidence>
<organism evidence="1 2">
    <name type="scientific">Elysia crispata</name>
    <name type="common">lettuce slug</name>
    <dbReference type="NCBI Taxonomy" id="231223"/>
    <lineage>
        <taxon>Eukaryota</taxon>
        <taxon>Metazoa</taxon>
        <taxon>Spiralia</taxon>
        <taxon>Lophotrochozoa</taxon>
        <taxon>Mollusca</taxon>
        <taxon>Gastropoda</taxon>
        <taxon>Heterobranchia</taxon>
        <taxon>Euthyneura</taxon>
        <taxon>Panpulmonata</taxon>
        <taxon>Sacoglossa</taxon>
        <taxon>Placobranchoidea</taxon>
        <taxon>Plakobranchidae</taxon>
        <taxon>Elysia</taxon>
    </lineage>
</organism>
<dbReference type="SUPFAM" id="SSF46966">
    <property type="entry name" value="Spectrin repeat"/>
    <property type="match status" value="2"/>
</dbReference>
<dbReference type="EMBL" id="JAWDGP010007464">
    <property type="protein sequence ID" value="KAK3716906.1"/>
    <property type="molecule type" value="Genomic_DNA"/>
</dbReference>